<name>A0A183C7K4_GLOPA</name>
<reference evidence="2" key="2">
    <citation type="submission" date="2016-06" db="UniProtKB">
        <authorList>
            <consortium name="WormBaseParasite"/>
        </authorList>
    </citation>
    <scope>IDENTIFICATION</scope>
</reference>
<reference evidence="1" key="1">
    <citation type="submission" date="2014-05" db="EMBL/GenBank/DDBJ databases">
        <title>The genome and life-stage specific transcriptomes of Globodera pallida elucidate key aspects of plant parasitism by a cyst nematode.</title>
        <authorList>
            <person name="Cotton J.A."/>
            <person name="Lilley C.J."/>
            <person name="Jones L.M."/>
            <person name="Kikuchi T."/>
            <person name="Reid A.J."/>
            <person name="Thorpe P."/>
            <person name="Tsai I.J."/>
            <person name="Beasley H."/>
            <person name="Blok V."/>
            <person name="Cock P.J.A."/>
            <person name="Van den Akker S.E."/>
            <person name="Holroyd N."/>
            <person name="Hunt M."/>
            <person name="Mantelin S."/>
            <person name="Naghra H."/>
            <person name="Pain A."/>
            <person name="Palomares-Rius J.E."/>
            <person name="Zarowiecki M."/>
            <person name="Berriman M."/>
            <person name="Jones J.T."/>
            <person name="Urwin P.E."/>
        </authorList>
    </citation>
    <scope>NUCLEOTIDE SEQUENCE [LARGE SCALE GENOMIC DNA]</scope>
    <source>
        <strain evidence="1">Lindley</strain>
    </source>
</reference>
<dbReference type="AlphaFoldDB" id="A0A183C7K4"/>
<sequence>MFEHINFYNIYYDFNNACHKFNLLYLIIYDSYDVHSQLNTYYFYNNRMRRDDELFSHKFYQFGIFYRIHDINKSTGTTKSHDLLEHEYKMLLKHYYQLKINMTKLEIQYLKLKRECDYHMKNCPCQKTTSTATSATMASTTEQCDDDTTTTQPCNDDIPLVKLS</sequence>
<evidence type="ECO:0000313" key="2">
    <source>
        <dbReference type="WBParaSite" id="GPLIN_000885000"/>
    </source>
</evidence>
<dbReference type="WBParaSite" id="GPLIN_000885000">
    <property type="protein sequence ID" value="GPLIN_000885000"/>
    <property type="gene ID" value="GPLIN_000885000"/>
</dbReference>
<accession>A0A183C7K4</accession>
<keyword evidence="1" id="KW-1185">Reference proteome</keyword>
<protein>
    <submittedName>
        <fullName evidence="2">PIR Superfamily Protein</fullName>
    </submittedName>
</protein>
<evidence type="ECO:0000313" key="1">
    <source>
        <dbReference type="Proteomes" id="UP000050741"/>
    </source>
</evidence>
<organism evidence="1 2">
    <name type="scientific">Globodera pallida</name>
    <name type="common">Potato cyst nematode worm</name>
    <name type="synonym">Heterodera pallida</name>
    <dbReference type="NCBI Taxonomy" id="36090"/>
    <lineage>
        <taxon>Eukaryota</taxon>
        <taxon>Metazoa</taxon>
        <taxon>Ecdysozoa</taxon>
        <taxon>Nematoda</taxon>
        <taxon>Chromadorea</taxon>
        <taxon>Rhabditida</taxon>
        <taxon>Tylenchina</taxon>
        <taxon>Tylenchomorpha</taxon>
        <taxon>Tylenchoidea</taxon>
        <taxon>Heteroderidae</taxon>
        <taxon>Heteroderinae</taxon>
        <taxon>Globodera</taxon>
    </lineage>
</organism>
<proteinExistence type="predicted"/>
<dbReference type="Proteomes" id="UP000050741">
    <property type="component" value="Unassembled WGS sequence"/>
</dbReference>